<dbReference type="InterPro" id="IPR006171">
    <property type="entry name" value="TOPRIM_dom"/>
</dbReference>
<keyword evidence="2 12" id="KW-0639">Primosome</keyword>
<sequence length="571" mass="63331">MALYDLSREVLEQVRQAADIVAVVGEQVSLRKAGKDFVGLCPFHGERTPSFYVSPEKGTFYCFGCRKGGSVFDFVMETQHLSFPEAVELLAKRFGVPLPAATAERRRRDDLAQQINRALEAAQAFFLSRVSHDRPRAFLESRGIPLVQAQELGLGFAPPGWRELLEHLQRQGFSEQVLKAAGLVVQGEQGRLWDRFRDRVTIPIRNFRGELLAFGGRALGEAQPKYLNSPETPVFSKSTVLFGGPKAAQAMAQAGEVILVEGYFDCLSLQLAGFPHTVATLGTALSDHHVRDLSRRVQRVFLCYDGDAAGRRATQAALGVLLAADLEVRVVVLPEASDPDLFIRQQGPKAFSQLLAQALGPAEFLLQQAGDSLAARRKLLPKALEIIESCPNPVRRYVLMEELARGAGVPVDQVAPFTVPKTTQAGEEPRIPPGELALLRGLLLDTPLERRPQLLNRIPVEELQHPLCRQVMEFLQSLEVSGTPLEISALSTHINEREARRLVAALEYEAPPTSEEGLERILRELWERQRKRQLAALSQEIRRAQAEQNREALARALAEMQALMRQAGDPH</sequence>
<evidence type="ECO:0000256" key="11">
    <source>
        <dbReference type="ARBA" id="ARBA00023163"/>
    </source>
</evidence>
<comment type="similarity">
    <text evidence="12 13">Belongs to the DnaG primase family.</text>
</comment>
<feature type="domain" description="Toprim" evidence="16">
    <location>
        <begin position="255"/>
        <end position="336"/>
    </location>
</feature>
<dbReference type="InterPro" id="IPR030846">
    <property type="entry name" value="DnaG_bac"/>
</dbReference>
<dbReference type="Pfam" id="PF13155">
    <property type="entry name" value="Toprim_2"/>
    <property type="match status" value="1"/>
</dbReference>
<comment type="subunit">
    <text evidence="12">Monomer. Interacts with DnaB.</text>
</comment>
<comment type="domain">
    <text evidence="12">Contains an N-terminal zinc-binding domain, a central core domain that contains the primase activity, and a C-terminal DnaB-binding domain.</text>
</comment>
<dbReference type="InterPro" id="IPR034151">
    <property type="entry name" value="TOPRIM_DnaG_bac"/>
</dbReference>
<dbReference type="InterPro" id="IPR016136">
    <property type="entry name" value="DNA_helicase_N/primase_C"/>
</dbReference>
<evidence type="ECO:0000256" key="3">
    <source>
        <dbReference type="ARBA" id="ARBA00022679"/>
    </source>
</evidence>
<keyword evidence="7 12" id="KW-0863">Zinc-finger</keyword>
<evidence type="ECO:0000313" key="17">
    <source>
        <dbReference type="EMBL" id="KDA54995.1"/>
    </source>
</evidence>
<dbReference type="OrthoDB" id="9803773at2"/>
<evidence type="ECO:0000256" key="13">
    <source>
        <dbReference type="PIRNR" id="PIRNR002811"/>
    </source>
</evidence>
<dbReference type="Gene3D" id="3.90.580.10">
    <property type="entry name" value="Zinc finger, CHC2-type domain"/>
    <property type="match status" value="1"/>
</dbReference>
<evidence type="ECO:0000313" key="18">
    <source>
        <dbReference type="Proteomes" id="UP000027284"/>
    </source>
</evidence>
<dbReference type="CDD" id="cd03364">
    <property type="entry name" value="TOPRIM_DnaG_primases"/>
    <property type="match status" value="1"/>
</dbReference>
<dbReference type="SMART" id="SM00400">
    <property type="entry name" value="ZnF_CHCC"/>
    <property type="match status" value="1"/>
</dbReference>
<dbReference type="PROSITE" id="PS50880">
    <property type="entry name" value="TOPRIM"/>
    <property type="match status" value="1"/>
</dbReference>
<dbReference type="GO" id="GO:0008270">
    <property type="term" value="F:zinc ion binding"/>
    <property type="evidence" value="ECO:0007669"/>
    <property type="project" value="UniProtKB-UniRule"/>
</dbReference>
<accession>A0A062Y2K0</accession>
<dbReference type="InterPro" id="IPR050219">
    <property type="entry name" value="DnaG_primase"/>
</dbReference>
<dbReference type="EC" id="2.7.7.101" evidence="12"/>
<dbReference type="Gene3D" id="3.90.980.10">
    <property type="entry name" value="DNA primase, catalytic core, N-terminal domain"/>
    <property type="match status" value="1"/>
</dbReference>
<dbReference type="AlphaFoldDB" id="A0A062Y2K0"/>
<keyword evidence="4 12" id="KW-0548">Nucleotidyltransferase</keyword>
<evidence type="ECO:0000256" key="2">
    <source>
        <dbReference type="ARBA" id="ARBA00022515"/>
    </source>
</evidence>
<dbReference type="GO" id="GO:0005737">
    <property type="term" value="C:cytoplasm"/>
    <property type="evidence" value="ECO:0007669"/>
    <property type="project" value="TreeGrafter"/>
</dbReference>
<evidence type="ECO:0000256" key="9">
    <source>
        <dbReference type="ARBA" id="ARBA00022842"/>
    </source>
</evidence>
<keyword evidence="3 12" id="KW-0808">Transferase</keyword>
<keyword evidence="11 12" id="KW-0804">Transcription</keyword>
<dbReference type="InterPro" id="IPR037068">
    <property type="entry name" value="DNA_primase_core_N_sf"/>
</dbReference>
<dbReference type="RefSeq" id="WP_053334719.1">
    <property type="nucleotide sequence ID" value="NZ_JMFG01000002.1"/>
</dbReference>
<keyword evidence="9" id="KW-0460">Magnesium</keyword>
<keyword evidence="18" id="KW-1185">Reference proteome</keyword>
<comment type="function">
    <text evidence="12 13">RNA polymerase that catalyzes the synthesis of short RNA molecules used as primers for DNA polymerase during DNA replication.</text>
</comment>
<dbReference type="InterPro" id="IPR006295">
    <property type="entry name" value="DNA_primase_DnaG"/>
</dbReference>
<dbReference type="PIRSF" id="PIRSF002811">
    <property type="entry name" value="DnaG"/>
    <property type="match status" value="1"/>
</dbReference>
<comment type="catalytic activity">
    <reaction evidence="12">
        <text>ssDNA + n NTP = ssDNA/pppN(pN)n-1 hybrid + (n-1) diphosphate.</text>
        <dbReference type="EC" id="2.7.7.101"/>
    </reaction>
</comment>
<name>A0A062Y2K0_9BACT</name>
<dbReference type="Pfam" id="PF01807">
    <property type="entry name" value="Zn_ribbon_DnaG"/>
    <property type="match status" value="1"/>
</dbReference>
<dbReference type="NCBIfam" id="TIGR01391">
    <property type="entry name" value="dnaG"/>
    <property type="match status" value="1"/>
</dbReference>
<evidence type="ECO:0000256" key="10">
    <source>
        <dbReference type="ARBA" id="ARBA00023125"/>
    </source>
</evidence>
<dbReference type="PANTHER" id="PTHR30313:SF2">
    <property type="entry name" value="DNA PRIMASE"/>
    <property type="match status" value="1"/>
</dbReference>
<gene>
    <name evidence="12" type="primary">dnaG</name>
    <name evidence="17" type="ORF">EG19_04145</name>
</gene>
<evidence type="ECO:0000256" key="14">
    <source>
        <dbReference type="PIRSR" id="PIRSR002811-1"/>
    </source>
</evidence>
<dbReference type="GO" id="GO:0006269">
    <property type="term" value="P:DNA replication, synthesis of primer"/>
    <property type="evidence" value="ECO:0007669"/>
    <property type="project" value="UniProtKB-UniRule"/>
</dbReference>
<dbReference type="Gene3D" id="3.40.1360.10">
    <property type="match status" value="1"/>
</dbReference>
<evidence type="ECO:0000256" key="15">
    <source>
        <dbReference type="SAM" id="Coils"/>
    </source>
</evidence>
<keyword evidence="10 12" id="KW-0238">DNA-binding</keyword>
<dbReference type="GO" id="GO:0000428">
    <property type="term" value="C:DNA-directed RNA polymerase complex"/>
    <property type="evidence" value="ECO:0007669"/>
    <property type="project" value="UniProtKB-KW"/>
</dbReference>
<feature type="zinc finger region" description="CHC2-type" evidence="12 14">
    <location>
        <begin position="41"/>
        <end position="65"/>
    </location>
</feature>
<dbReference type="PANTHER" id="PTHR30313">
    <property type="entry name" value="DNA PRIMASE"/>
    <property type="match status" value="1"/>
</dbReference>
<dbReference type="Pfam" id="PF08275">
    <property type="entry name" value="DNAG_N"/>
    <property type="match status" value="1"/>
</dbReference>
<keyword evidence="8 12" id="KW-0862">Zinc</keyword>
<organism evidence="17 18">
    <name type="scientific">Thermoanaerobaculum aquaticum</name>
    <dbReference type="NCBI Taxonomy" id="1312852"/>
    <lineage>
        <taxon>Bacteria</taxon>
        <taxon>Pseudomonadati</taxon>
        <taxon>Acidobacteriota</taxon>
        <taxon>Thermoanaerobaculia</taxon>
        <taxon>Thermoanaerobaculales</taxon>
        <taxon>Thermoanaerobaculaceae</taxon>
        <taxon>Thermoanaerobaculum</taxon>
    </lineage>
</organism>
<evidence type="ECO:0000259" key="16">
    <source>
        <dbReference type="PROSITE" id="PS50880"/>
    </source>
</evidence>
<dbReference type="FunFam" id="3.90.580.10:FF:000001">
    <property type="entry name" value="DNA primase"/>
    <property type="match status" value="1"/>
</dbReference>
<dbReference type="Proteomes" id="UP000027284">
    <property type="component" value="Unassembled WGS sequence"/>
</dbReference>
<proteinExistence type="inferred from homology"/>
<evidence type="ECO:0000256" key="1">
    <source>
        <dbReference type="ARBA" id="ARBA00022478"/>
    </source>
</evidence>
<keyword evidence="5 12" id="KW-0235">DNA replication</keyword>
<protein>
    <recommendedName>
        <fullName evidence="12 13">DNA primase</fullName>
        <ecNumber evidence="12">2.7.7.101</ecNumber>
    </recommendedName>
</protein>
<evidence type="ECO:0000256" key="6">
    <source>
        <dbReference type="ARBA" id="ARBA00022723"/>
    </source>
</evidence>
<comment type="cofactor">
    <cofactor evidence="12 13 14">
        <name>Zn(2+)</name>
        <dbReference type="ChEBI" id="CHEBI:29105"/>
    </cofactor>
    <text evidence="12 13 14">Binds 1 zinc ion per monomer.</text>
</comment>
<dbReference type="InterPro" id="IPR002694">
    <property type="entry name" value="Znf_CHC2"/>
</dbReference>
<evidence type="ECO:0000256" key="7">
    <source>
        <dbReference type="ARBA" id="ARBA00022771"/>
    </source>
</evidence>
<keyword evidence="6 12" id="KW-0479">Metal-binding</keyword>
<dbReference type="Gene3D" id="1.10.860.10">
    <property type="entry name" value="DNAb Helicase, Chain A"/>
    <property type="match status" value="1"/>
</dbReference>
<evidence type="ECO:0000256" key="8">
    <source>
        <dbReference type="ARBA" id="ARBA00022833"/>
    </source>
</evidence>
<dbReference type="GO" id="GO:0003677">
    <property type="term" value="F:DNA binding"/>
    <property type="evidence" value="ECO:0007669"/>
    <property type="project" value="UniProtKB-KW"/>
</dbReference>
<dbReference type="SUPFAM" id="SSF57783">
    <property type="entry name" value="Zinc beta-ribbon"/>
    <property type="match status" value="1"/>
</dbReference>
<evidence type="ECO:0000256" key="4">
    <source>
        <dbReference type="ARBA" id="ARBA00022695"/>
    </source>
</evidence>
<reference evidence="17 18" key="1">
    <citation type="submission" date="2014-04" db="EMBL/GenBank/DDBJ databases">
        <title>The Genome Sequence of Thermoanaerobaculum aquaticum MP-01, The First Cultivated Group 23 Acidobacterium.</title>
        <authorList>
            <person name="Stamps B.W."/>
            <person name="Losey N.A."/>
            <person name="Lawson P.A."/>
            <person name="Stevenson B.S."/>
        </authorList>
    </citation>
    <scope>NUCLEOTIDE SEQUENCE [LARGE SCALE GENOMIC DNA]</scope>
    <source>
        <strain evidence="17 18">MP-01</strain>
    </source>
</reference>
<dbReference type="STRING" id="1312852.EG19_04145"/>
<comment type="caution">
    <text evidence="17">The sequence shown here is derived from an EMBL/GenBank/DDBJ whole genome shotgun (WGS) entry which is preliminary data.</text>
</comment>
<dbReference type="GO" id="GO:0003899">
    <property type="term" value="F:DNA-directed RNA polymerase activity"/>
    <property type="evidence" value="ECO:0007669"/>
    <property type="project" value="UniProtKB-UniRule"/>
</dbReference>
<dbReference type="HAMAP" id="MF_00974">
    <property type="entry name" value="DNA_primase_DnaG"/>
    <property type="match status" value="1"/>
</dbReference>
<dbReference type="InterPro" id="IPR013264">
    <property type="entry name" value="DNAG_N"/>
</dbReference>
<evidence type="ECO:0000256" key="5">
    <source>
        <dbReference type="ARBA" id="ARBA00022705"/>
    </source>
</evidence>
<evidence type="ECO:0000256" key="12">
    <source>
        <dbReference type="HAMAP-Rule" id="MF_00974"/>
    </source>
</evidence>
<keyword evidence="15" id="KW-0175">Coiled coil</keyword>
<feature type="coiled-coil region" evidence="15">
    <location>
        <begin position="527"/>
        <end position="566"/>
    </location>
</feature>
<dbReference type="GO" id="GO:1990077">
    <property type="term" value="C:primosome complex"/>
    <property type="evidence" value="ECO:0007669"/>
    <property type="project" value="UniProtKB-KW"/>
</dbReference>
<dbReference type="SMART" id="SM00493">
    <property type="entry name" value="TOPRIM"/>
    <property type="match status" value="1"/>
</dbReference>
<dbReference type="InterPro" id="IPR036977">
    <property type="entry name" value="DNA_primase_Znf_CHC2"/>
</dbReference>
<dbReference type="SUPFAM" id="SSF56731">
    <property type="entry name" value="DNA primase core"/>
    <property type="match status" value="1"/>
</dbReference>
<keyword evidence="1 12" id="KW-0240">DNA-directed RNA polymerase</keyword>
<dbReference type="EMBL" id="JMFG01000002">
    <property type="protein sequence ID" value="KDA54995.1"/>
    <property type="molecule type" value="Genomic_DNA"/>
</dbReference>